<evidence type="ECO:0000313" key="2">
    <source>
        <dbReference type="Proteomes" id="UP001187343"/>
    </source>
</evidence>
<comment type="caution">
    <text evidence="1">The sequence shown here is derived from an EMBL/GenBank/DDBJ whole genome shotgun (WGS) entry which is preliminary data.</text>
</comment>
<organism evidence="1 2">
    <name type="scientific">Cirrhinus molitorella</name>
    <name type="common">mud carp</name>
    <dbReference type="NCBI Taxonomy" id="172907"/>
    <lineage>
        <taxon>Eukaryota</taxon>
        <taxon>Metazoa</taxon>
        <taxon>Chordata</taxon>
        <taxon>Craniata</taxon>
        <taxon>Vertebrata</taxon>
        <taxon>Euteleostomi</taxon>
        <taxon>Actinopterygii</taxon>
        <taxon>Neopterygii</taxon>
        <taxon>Teleostei</taxon>
        <taxon>Ostariophysi</taxon>
        <taxon>Cypriniformes</taxon>
        <taxon>Cyprinidae</taxon>
        <taxon>Labeoninae</taxon>
        <taxon>Labeonini</taxon>
        <taxon>Cirrhinus</taxon>
    </lineage>
</organism>
<keyword evidence="2" id="KW-1185">Reference proteome</keyword>
<evidence type="ECO:0000313" key="1">
    <source>
        <dbReference type="EMBL" id="KAK2871192.1"/>
    </source>
</evidence>
<reference evidence="1" key="1">
    <citation type="submission" date="2023-08" db="EMBL/GenBank/DDBJ databases">
        <title>Chromosome-level Genome Assembly of mud carp (Cirrhinus molitorella).</title>
        <authorList>
            <person name="Liu H."/>
        </authorList>
    </citation>
    <scope>NUCLEOTIDE SEQUENCE</scope>
    <source>
        <strain evidence="1">Prfri</strain>
        <tissue evidence="1">Muscle</tissue>
    </source>
</reference>
<sequence length="132" mass="14240">MAAHFITAPRPSPAPPCQLTLSLPSPADALNSNARQVSNQEFELSSLSEMREACQSGLSPRMKHRACYRSSSCPPLSLFPGWSAINLIRQKGEADDLGVTVSSLPQDEEVSPNLDQMSTLRGCCDLHCRLGG</sequence>
<accession>A0AA88TCU2</accession>
<dbReference type="EMBL" id="JAUYZG010000023">
    <property type="protein sequence ID" value="KAK2871192.1"/>
    <property type="molecule type" value="Genomic_DNA"/>
</dbReference>
<proteinExistence type="predicted"/>
<protein>
    <submittedName>
        <fullName evidence="1">Uncharacterized protein</fullName>
    </submittedName>
</protein>
<gene>
    <name evidence="1" type="ORF">Q8A67_023719</name>
</gene>
<dbReference type="Proteomes" id="UP001187343">
    <property type="component" value="Unassembled WGS sequence"/>
</dbReference>
<name>A0AA88TCU2_9TELE</name>
<dbReference type="AlphaFoldDB" id="A0AA88TCU2"/>